<proteinExistence type="predicted"/>
<accession>A0AA49GED3</accession>
<reference evidence="1" key="1">
    <citation type="submission" date="2023-08" db="EMBL/GenBank/DDBJ databases">
        <title>Comparative genomics and taxonomic characterization of three novel marine species of genus Marivirga.</title>
        <authorList>
            <person name="Muhammad N."/>
            <person name="Kim S.-G."/>
        </authorList>
    </citation>
    <scope>NUCLEOTIDE SEQUENCE [LARGE SCALE GENOMIC DNA]</scope>
    <source>
        <strain evidence="1">ABR2-2</strain>
    </source>
</reference>
<keyword evidence="2" id="KW-1185">Reference proteome</keyword>
<gene>
    <name evidence="1" type="ORF">QYS48_16950</name>
</gene>
<name>A0AA49GED3_9BACT</name>
<dbReference type="Proteomes" id="UP001244443">
    <property type="component" value="Chromosome"/>
</dbReference>
<protein>
    <submittedName>
        <fullName evidence="1">Uncharacterized protein</fullName>
    </submittedName>
</protein>
<evidence type="ECO:0000313" key="2">
    <source>
        <dbReference type="Proteomes" id="UP001244443"/>
    </source>
</evidence>
<dbReference type="RefSeq" id="WP_302100189.1">
    <property type="nucleotide sequence ID" value="NZ_CP129970.2"/>
</dbReference>
<organism evidence="1 2">
    <name type="scientific">Marivirga arenosa</name>
    <dbReference type="NCBI Taxonomy" id="3059076"/>
    <lineage>
        <taxon>Bacteria</taxon>
        <taxon>Pseudomonadati</taxon>
        <taxon>Bacteroidota</taxon>
        <taxon>Cytophagia</taxon>
        <taxon>Cytophagales</taxon>
        <taxon>Marivirgaceae</taxon>
        <taxon>Marivirga</taxon>
    </lineage>
</organism>
<dbReference type="EMBL" id="CP129970">
    <property type="protein sequence ID" value="WKK83928.1"/>
    <property type="molecule type" value="Genomic_DNA"/>
</dbReference>
<dbReference type="AlphaFoldDB" id="A0AA49GED3"/>
<evidence type="ECO:0000313" key="1">
    <source>
        <dbReference type="EMBL" id="WKK83928.1"/>
    </source>
</evidence>
<sequence>MNTKYWNDKEQKLCTIISTATDTEKCNTAFAELLPQVEKMFDMIYKHYFSNQPQLKKDIDDIRALTITKAFHGLKNGFDSSKPSFSYVQQIIKNTIITHLRKKKYVEVDINEVSENSLLADVMVNRELNHNKRLLKLVDEAIITSGRKQVYVQYLNDIKAILTADYGDTIHHYLITYYLSTKYNGGLRRIYETLYNGGGRKTYGIIKLVYSSNRHYKDFTCVDDIEDFNALNEALHKWDLERC</sequence>